<feature type="domain" description="Cyclic nucleotide-binding" evidence="2">
    <location>
        <begin position="39"/>
        <end position="86"/>
    </location>
</feature>
<dbReference type="InterPro" id="IPR014710">
    <property type="entry name" value="RmlC-like_jellyroll"/>
</dbReference>
<protein>
    <recommendedName>
        <fullName evidence="2">Cyclic nucleotide-binding domain-containing protein</fullName>
    </recommendedName>
</protein>
<dbReference type="PANTHER" id="PTHR23011">
    <property type="entry name" value="CYCLIC NUCLEOTIDE-BINDING DOMAIN CONTAINING PROTEIN"/>
    <property type="match status" value="1"/>
</dbReference>
<comment type="caution">
    <text evidence="3">The sequence shown here is derived from an EMBL/GenBank/DDBJ whole genome shotgun (WGS) entry which is preliminary data.</text>
</comment>
<feature type="compositionally biased region" description="Acidic residues" evidence="1">
    <location>
        <begin position="128"/>
        <end position="149"/>
    </location>
</feature>
<evidence type="ECO:0000313" key="3">
    <source>
        <dbReference type="EMBL" id="CAI2385582.1"/>
    </source>
</evidence>
<feature type="compositionally biased region" description="Polar residues" evidence="1">
    <location>
        <begin position="152"/>
        <end position="167"/>
    </location>
</feature>
<name>A0AAD2D958_EUPCR</name>
<reference evidence="3" key="1">
    <citation type="submission" date="2023-07" db="EMBL/GenBank/DDBJ databases">
        <authorList>
            <consortium name="AG Swart"/>
            <person name="Singh M."/>
            <person name="Singh A."/>
            <person name="Seah K."/>
            <person name="Emmerich C."/>
        </authorList>
    </citation>
    <scope>NUCLEOTIDE SEQUENCE</scope>
    <source>
        <strain evidence="3">DP1</strain>
    </source>
</reference>
<feature type="domain" description="Cyclic nucleotide-binding" evidence="2">
    <location>
        <begin position="313"/>
        <end position="439"/>
    </location>
</feature>
<dbReference type="InterPro" id="IPR018490">
    <property type="entry name" value="cNMP-bd_dom_sf"/>
</dbReference>
<dbReference type="Gene3D" id="2.60.120.10">
    <property type="entry name" value="Jelly Rolls"/>
    <property type="match status" value="3"/>
</dbReference>
<evidence type="ECO:0000256" key="1">
    <source>
        <dbReference type="SAM" id="MobiDB-lite"/>
    </source>
</evidence>
<proteinExistence type="predicted"/>
<dbReference type="PROSITE" id="PS50042">
    <property type="entry name" value="CNMP_BINDING_3"/>
    <property type="match status" value="3"/>
</dbReference>
<accession>A0AAD2D958</accession>
<organism evidence="3 4">
    <name type="scientific">Euplotes crassus</name>
    <dbReference type="NCBI Taxonomy" id="5936"/>
    <lineage>
        <taxon>Eukaryota</taxon>
        <taxon>Sar</taxon>
        <taxon>Alveolata</taxon>
        <taxon>Ciliophora</taxon>
        <taxon>Intramacronucleata</taxon>
        <taxon>Spirotrichea</taxon>
        <taxon>Hypotrichia</taxon>
        <taxon>Euplotida</taxon>
        <taxon>Euplotidae</taxon>
        <taxon>Moneuplotes</taxon>
    </lineage>
</organism>
<evidence type="ECO:0000313" key="4">
    <source>
        <dbReference type="Proteomes" id="UP001295684"/>
    </source>
</evidence>
<sequence>MADQTDNPVISILEKHKDERTPAEIDKLCHLLKSIEFFEERNIREKYYPEIVPCLKLQRFKRDEFVFHKGDEGKHFFIILRGSVSVCVPNATKIKNLPRARQEVEDFLKFKPKETQNAHRRKNTEGDFVTDSEAEGECDEGDESDMEDENTSKALSQITKNSGTPTRLHSKTLMGEPKPSQFKANLNPTTGKSKVGTIEKFDKLNPIKKLEFWENEPDLLEVAILNDGASFGEVALIEDKPRGAGIKCVTDCIFATMDREDYTKTLSRIENRNINKIIDFFKDLPYFSSYGRAALDKIRFLFVRIKKKRKHVVYKEGDHSEYVYIVLKGEFELIKKVKQREVKEINFKRYVKSNMLGDSRADYGMGKSEVDHKVAQFSKNKSLSNNNEYNQNYRIALMCNGQMFGDQDAFFERPYTSTVICRSNDGELYRITRENFQRLKNHGDCWNKITSKYITQETLHHKLLKNQKKFNKEAFKKNTNRSTHSRSKSSMPYALIAQKSPYLRQFAKKKKIKEIEKREILKEIVKDYTKITSNNKLRSEAMQRETLITDSDIRVFQNTKLNTPEKVSTMRKKLGGDFTSSDQRESYGSIVRGHRNPIANKSTFRYEGHSFEVDETISNHNASAAHPRVNSIIETNASLSNIRKKKVLHPKDLMRASVEESQDGYRNSFSRQSKMIMNYKSSEIDRNSLASACDGYHKMKIPIKRNPLFKRRSGFMPIACTMRSKNLKKSHRISTSIGRKRQTLNGPLLGKKITPAKINIHGHKLHNGSMGNMAMLFK</sequence>
<keyword evidence="4" id="KW-1185">Reference proteome</keyword>
<dbReference type="SUPFAM" id="SSF51206">
    <property type="entry name" value="cAMP-binding domain-like"/>
    <property type="match status" value="2"/>
</dbReference>
<dbReference type="PANTHER" id="PTHR23011:SF28">
    <property type="entry name" value="CYCLIC NUCLEOTIDE-BINDING DOMAIN CONTAINING PROTEIN"/>
    <property type="match status" value="1"/>
</dbReference>
<dbReference type="CDD" id="cd00038">
    <property type="entry name" value="CAP_ED"/>
    <property type="match status" value="3"/>
</dbReference>
<dbReference type="EMBL" id="CAMPGE010028013">
    <property type="protein sequence ID" value="CAI2385582.1"/>
    <property type="molecule type" value="Genomic_DNA"/>
</dbReference>
<dbReference type="Proteomes" id="UP001295684">
    <property type="component" value="Unassembled WGS sequence"/>
</dbReference>
<feature type="region of interest" description="Disordered" evidence="1">
    <location>
        <begin position="114"/>
        <end position="189"/>
    </location>
</feature>
<gene>
    <name evidence="3" type="ORF">ECRASSUSDP1_LOCUS27159</name>
</gene>
<evidence type="ECO:0000259" key="2">
    <source>
        <dbReference type="PROSITE" id="PS50042"/>
    </source>
</evidence>
<dbReference type="InterPro" id="IPR000595">
    <property type="entry name" value="cNMP-bd_dom"/>
</dbReference>
<feature type="domain" description="Cyclic nucleotide-binding" evidence="2">
    <location>
        <begin position="222"/>
        <end position="283"/>
    </location>
</feature>
<dbReference type="AlphaFoldDB" id="A0AAD2D958"/>